<accession>A0A3Q0IY54</accession>
<organism evidence="12 13">
    <name type="scientific">Diaphorina citri</name>
    <name type="common">Asian citrus psyllid</name>
    <dbReference type="NCBI Taxonomy" id="121845"/>
    <lineage>
        <taxon>Eukaryota</taxon>
        <taxon>Metazoa</taxon>
        <taxon>Ecdysozoa</taxon>
        <taxon>Arthropoda</taxon>
        <taxon>Hexapoda</taxon>
        <taxon>Insecta</taxon>
        <taxon>Pterygota</taxon>
        <taxon>Neoptera</taxon>
        <taxon>Paraneoptera</taxon>
        <taxon>Hemiptera</taxon>
        <taxon>Sternorrhyncha</taxon>
        <taxon>Psylloidea</taxon>
        <taxon>Psyllidae</taxon>
        <taxon>Diaphorininae</taxon>
        <taxon>Diaphorina</taxon>
    </lineage>
</organism>
<evidence type="ECO:0000256" key="9">
    <source>
        <dbReference type="SAM" id="Coils"/>
    </source>
</evidence>
<feature type="compositionally biased region" description="Basic residues" evidence="10">
    <location>
        <begin position="301"/>
        <end position="319"/>
    </location>
</feature>
<dbReference type="RefSeq" id="XP_026681181.1">
    <property type="nucleotide sequence ID" value="XM_026825380.1"/>
</dbReference>
<dbReference type="SUPFAM" id="SSF56112">
    <property type="entry name" value="Protein kinase-like (PK-like)"/>
    <property type="match status" value="1"/>
</dbReference>
<reference evidence="13" key="1">
    <citation type="submission" date="2025-08" db="UniProtKB">
        <authorList>
            <consortium name="RefSeq"/>
        </authorList>
    </citation>
    <scope>IDENTIFICATION</scope>
</reference>
<keyword evidence="6" id="KW-0067">ATP-binding</keyword>
<keyword evidence="2" id="KW-0723">Serine/threonine-protein kinase</keyword>
<dbReference type="GO" id="GO:0035556">
    <property type="term" value="P:intracellular signal transduction"/>
    <property type="evidence" value="ECO:0007669"/>
    <property type="project" value="TreeGrafter"/>
</dbReference>
<dbReference type="PANTHER" id="PTHR24419">
    <property type="entry name" value="INTERLEUKIN-1 RECEPTOR-ASSOCIATED KINASE"/>
    <property type="match status" value="1"/>
</dbReference>
<keyword evidence="9" id="KW-0175">Coiled coil</keyword>
<evidence type="ECO:0000256" key="10">
    <source>
        <dbReference type="SAM" id="MobiDB-lite"/>
    </source>
</evidence>
<dbReference type="GO" id="GO:0005737">
    <property type="term" value="C:cytoplasm"/>
    <property type="evidence" value="ECO:0007669"/>
    <property type="project" value="TreeGrafter"/>
</dbReference>
<dbReference type="PaxDb" id="121845-A0A3Q0IY54"/>
<protein>
    <recommendedName>
        <fullName evidence="1">non-specific serine/threonine protein kinase</fullName>
        <ecNumber evidence="1">2.7.11.1</ecNumber>
    </recommendedName>
</protein>
<dbReference type="PANTHER" id="PTHR24419:SF18">
    <property type="entry name" value="SERINE_THREONINE-PROTEIN KINASE HASPIN"/>
    <property type="match status" value="1"/>
</dbReference>
<dbReference type="Proteomes" id="UP000079169">
    <property type="component" value="Unplaced"/>
</dbReference>
<dbReference type="GO" id="GO:0000278">
    <property type="term" value="P:mitotic cell cycle"/>
    <property type="evidence" value="ECO:0007669"/>
    <property type="project" value="TreeGrafter"/>
</dbReference>
<evidence type="ECO:0000256" key="4">
    <source>
        <dbReference type="ARBA" id="ARBA00022741"/>
    </source>
</evidence>
<dbReference type="Gene3D" id="3.30.200.20">
    <property type="entry name" value="Phosphorylase Kinase, domain 1"/>
    <property type="match status" value="1"/>
</dbReference>
<evidence type="ECO:0000313" key="13">
    <source>
        <dbReference type="RefSeq" id="XP_026681181.1"/>
    </source>
</evidence>
<proteinExistence type="predicted"/>
<evidence type="ECO:0000256" key="8">
    <source>
        <dbReference type="ARBA" id="ARBA00048679"/>
    </source>
</evidence>
<dbReference type="AlphaFoldDB" id="A0A3Q0IY54"/>
<evidence type="ECO:0000256" key="2">
    <source>
        <dbReference type="ARBA" id="ARBA00022527"/>
    </source>
</evidence>
<dbReference type="Pfam" id="PF12330">
    <property type="entry name" value="Haspin_kinase"/>
    <property type="match status" value="1"/>
</dbReference>
<dbReference type="GO" id="GO:0072354">
    <property type="term" value="F:histone H3T3 kinase activity"/>
    <property type="evidence" value="ECO:0007669"/>
    <property type="project" value="TreeGrafter"/>
</dbReference>
<dbReference type="EC" id="2.7.11.1" evidence="1"/>
<evidence type="ECO:0000313" key="12">
    <source>
        <dbReference type="Proteomes" id="UP000079169"/>
    </source>
</evidence>
<feature type="coiled-coil region" evidence="9">
    <location>
        <begin position="70"/>
        <end position="97"/>
    </location>
</feature>
<evidence type="ECO:0000256" key="1">
    <source>
        <dbReference type="ARBA" id="ARBA00012513"/>
    </source>
</evidence>
<comment type="catalytic activity">
    <reaction evidence="7">
        <text>L-threonyl-[protein] + ATP = O-phospho-L-threonyl-[protein] + ADP + H(+)</text>
        <dbReference type="Rhea" id="RHEA:46608"/>
        <dbReference type="Rhea" id="RHEA-COMP:11060"/>
        <dbReference type="Rhea" id="RHEA-COMP:11605"/>
        <dbReference type="ChEBI" id="CHEBI:15378"/>
        <dbReference type="ChEBI" id="CHEBI:30013"/>
        <dbReference type="ChEBI" id="CHEBI:30616"/>
        <dbReference type="ChEBI" id="CHEBI:61977"/>
        <dbReference type="ChEBI" id="CHEBI:456216"/>
        <dbReference type="EC" id="2.7.11.1"/>
    </reaction>
</comment>
<feature type="domain" description="Protein kinase" evidence="11">
    <location>
        <begin position="645"/>
        <end position="1030"/>
    </location>
</feature>
<keyword evidence="4" id="KW-0547">Nucleotide-binding</keyword>
<dbReference type="GO" id="GO:0005634">
    <property type="term" value="C:nucleus"/>
    <property type="evidence" value="ECO:0007669"/>
    <property type="project" value="TreeGrafter"/>
</dbReference>
<keyword evidence="12" id="KW-1185">Reference proteome</keyword>
<evidence type="ECO:0000256" key="7">
    <source>
        <dbReference type="ARBA" id="ARBA00047899"/>
    </source>
</evidence>
<evidence type="ECO:0000256" key="5">
    <source>
        <dbReference type="ARBA" id="ARBA00022777"/>
    </source>
</evidence>
<gene>
    <name evidence="13" type="primary">LOC113468450</name>
</gene>
<dbReference type="SMART" id="SM01331">
    <property type="entry name" value="DUF3635"/>
    <property type="match status" value="1"/>
</dbReference>
<sequence>MDGSNLSQITLRTRKCKNPPSYPIVKSKKINTPRSRTKRRKSEIKKIERLINNYIVLQQIYQDVPSFTDVRSLYKKLKDLANEENNSEELKRKLFQDIGFTGDLGLLEDDLEKEDAEPVASSISSANRSTVSDCDTTMANGSGCQEDTIISQESSYCNNSNRETSILNKSDHELSEVFSKLSLHKYSKERSKRRSRKLKPKKPTANSTMHSTVRNSVHPFDDISMIKPEPLDKSGDEISRFIELDDTVIENTGEKIKMDNFEQSMEESVLMQSVIESNKKAELKNSSEEVYHMKDSVVKTKAGRNIKKKPKRVGRKVKAKRESVSFLDSSDDKENTLLHGTQHRRKTRSSSGNSSSSPSPLMSSMRLTRHTSKLVELMKDISMINPEPLDDSGDKTSRYIALDDTVIEDNGNKTALNKCESNEEDEMYYSQTEDSVIEAHKKSVRFLDETLKKEKTDNKAEKNNNSVGTVKSVGIHRDLKDAEEGQGDAVAQFNRLRNVTVRRGRKFIAEDADTTLQPNKVSLASGRFTMEDVDTTLHRTKVSLAPGKMWKRSLINNSIREQHKVSHKFCRSFVSYSEEFSSAVSFKSRRSSSLSSTGDEDTLYETVLSSSLQYDDNEFCRKKILDICQQEDVVSFEDRYPSSALKNCKKIGEGVYGEVFKLNNSVIKIMPIEGDQSVNGEEQKKFREIFSEIMVTKETSDLQYRTENSTPCFTELLKCSCVRGRYPDRLVTLWEEFAKTKKSYNDHPSMFEEDQIFIILELKNGGNDSGDIKYRSPNQTYAMILQVVFSLAVAEVELEFEHRDLHMSNILVLQTDQDESSFTLDDTHYAMKTAGVQVTIIDFTISRCFVGEKICYYDLSQDEELFEGEGDYQFDMYRMMRKQCQNNWQNFTPKNNVFWIHYLVDKATCLKKGYQYLRAPRHQAFELLEELGQNALHFDSCYEMVHAMCSPPKPSNCWKSWDRTLYTSIVAMKWCMQCAVRTQRSSPSSRSRSSFGVPGGSKKSRFCMFFQSSVFSNRSLYIFRSEFCIF</sequence>
<dbReference type="STRING" id="121845.A0A3Q0IY54"/>
<dbReference type="KEGG" id="dci:113468450"/>
<feature type="region of interest" description="Disordered" evidence="10">
    <location>
        <begin position="300"/>
        <end position="367"/>
    </location>
</feature>
<keyword evidence="5" id="KW-0418">Kinase</keyword>
<dbReference type="PROSITE" id="PS50011">
    <property type="entry name" value="PROTEIN_KINASE_DOM"/>
    <property type="match status" value="1"/>
</dbReference>
<evidence type="ECO:0000259" key="11">
    <source>
        <dbReference type="PROSITE" id="PS50011"/>
    </source>
</evidence>
<dbReference type="Gene3D" id="1.10.510.10">
    <property type="entry name" value="Transferase(Phosphotransferase) domain 1"/>
    <property type="match status" value="1"/>
</dbReference>
<evidence type="ECO:0000256" key="3">
    <source>
        <dbReference type="ARBA" id="ARBA00022679"/>
    </source>
</evidence>
<dbReference type="InterPro" id="IPR000719">
    <property type="entry name" value="Prot_kinase_dom"/>
</dbReference>
<evidence type="ECO:0000256" key="6">
    <source>
        <dbReference type="ARBA" id="ARBA00022840"/>
    </source>
</evidence>
<comment type="catalytic activity">
    <reaction evidence="8">
        <text>L-seryl-[protein] + ATP = O-phospho-L-seryl-[protein] + ADP + H(+)</text>
        <dbReference type="Rhea" id="RHEA:17989"/>
        <dbReference type="Rhea" id="RHEA-COMP:9863"/>
        <dbReference type="Rhea" id="RHEA-COMP:11604"/>
        <dbReference type="ChEBI" id="CHEBI:15378"/>
        <dbReference type="ChEBI" id="CHEBI:29999"/>
        <dbReference type="ChEBI" id="CHEBI:30616"/>
        <dbReference type="ChEBI" id="CHEBI:83421"/>
        <dbReference type="ChEBI" id="CHEBI:456216"/>
        <dbReference type="EC" id="2.7.11.1"/>
    </reaction>
</comment>
<name>A0A3Q0IY54_DIACI</name>
<dbReference type="InterPro" id="IPR011009">
    <property type="entry name" value="Kinase-like_dom_sf"/>
</dbReference>
<dbReference type="GO" id="GO:0005524">
    <property type="term" value="F:ATP binding"/>
    <property type="evidence" value="ECO:0007669"/>
    <property type="project" value="UniProtKB-KW"/>
</dbReference>
<dbReference type="CTD" id="83903"/>
<keyword evidence="3" id="KW-0808">Transferase</keyword>
<feature type="compositionally biased region" description="Basic residues" evidence="10">
    <location>
        <begin position="186"/>
        <end position="202"/>
    </location>
</feature>
<feature type="region of interest" description="Disordered" evidence="10">
    <location>
        <begin position="186"/>
        <end position="210"/>
    </location>
</feature>
<dbReference type="InterPro" id="IPR024604">
    <property type="entry name" value="GSG2_C"/>
</dbReference>
<dbReference type="GeneID" id="113468450"/>
<feature type="compositionally biased region" description="Low complexity" evidence="10">
    <location>
        <begin position="349"/>
        <end position="366"/>
    </location>
</feature>